<evidence type="ECO:0000313" key="2">
    <source>
        <dbReference type="EMBL" id="RAL26706.1"/>
    </source>
</evidence>
<feature type="domain" description="CRISPR-associated protein Cas6 C-terminal" evidence="1">
    <location>
        <begin position="116"/>
        <end position="231"/>
    </location>
</feature>
<gene>
    <name evidence="2" type="ORF">DL897_01250</name>
</gene>
<protein>
    <recommendedName>
        <fullName evidence="1">CRISPR-associated protein Cas6 C-terminal domain-containing protein</fullName>
    </recommendedName>
</protein>
<dbReference type="Proteomes" id="UP000251213">
    <property type="component" value="Unassembled WGS sequence"/>
</dbReference>
<name>A0A364K8S6_9BACL</name>
<dbReference type="Pfam" id="PF10040">
    <property type="entry name" value="CRISPR_Cas6"/>
    <property type="match status" value="1"/>
</dbReference>
<dbReference type="InterPro" id="IPR019267">
    <property type="entry name" value="CRISPR-assoc_Cas6_C"/>
</dbReference>
<dbReference type="CDD" id="cd21141">
    <property type="entry name" value="Cas6_III-like"/>
    <property type="match status" value="1"/>
</dbReference>
<evidence type="ECO:0000313" key="3">
    <source>
        <dbReference type="Proteomes" id="UP000251213"/>
    </source>
</evidence>
<keyword evidence="3" id="KW-1185">Reference proteome</keyword>
<dbReference type="AlphaFoldDB" id="A0A364K8S6"/>
<dbReference type="EMBL" id="QJKK01000001">
    <property type="protein sequence ID" value="RAL26706.1"/>
    <property type="molecule type" value="Genomic_DNA"/>
</dbReference>
<reference evidence="2 3" key="1">
    <citation type="submission" date="2018-06" db="EMBL/GenBank/DDBJ databases">
        <title>Thermoflavimicrobium daqus sp. nov., a thermophilic microbe isolated from Moutai-flavour Daqu.</title>
        <authorList>
            <person name="Wang X."/>
            <person name="Zhou H."/>
        </authorList>
    </citation>
    <scope>NUCLEOTIDE SEQUENCE [LARGE SCALE GENOMIC DNA]</scope>
    <source>
        <strain evidence="2 3">FBKL4.011</strain>
    </source>
</reference>
<evidence type="ECO:0000259" key="1">
    <source>
        <dbReference type="Pfam" id="PF10040"/>
    </source>
</evidence>
<dbReference type="Gene3D" id="3.30.70.1900">
    <property type="match status" value="1"/>
</dbReference>
<proteinExistence type="predicted"/>
<sequence length="240" mass="28043">MHRLHLLIKANHKSTGVGILTRRLHAFILESIQQANPQLSQYLHDCKERQSFATYFGNGEIFVHSPDFSVVHSLQRKLLEDSLIDLIHWKGIVQSLHSQHYTKEQIMQQITNKFTLRFLTPTTFYQQGNYYPLPELVRLFCSAAKVLDMCEELAIPRNEIEVWVRKIRIEYASFVTDRVDFGKFNVIGFRGTLTLNLKALPRKEKELLWRLAVYGSMMGFGYKTAWGLGQTRLEPFCYTR</sequence>
<reference evidence="2 3" key="2">
    <citation type="submission" date="2018-06" db="EMBL/GenBank/DDBJ databases">
        <authorList>
            <person name="Zhirakovskaya E."/>
        </authorList>
    </citation>
    <scope>NUCLEOTIDE SEQUENCE [LARGE SCALE GENOMIC DNA]</scope>
    <source>
        <strain evidence="2 3">FBKL4.011</strain>
    </source>
</reference>
<comment type="caution">
    <text evidence="2">The sequence shown here is derived from an EMBL/GenBank/DDBJ whole genome shotgun (WGS) entry which is preliminary data.</text>
</comment>
<organism evidence="2 3">
    <name type="scientific">Thermoflavimicrobium daqui</name>
    <dbReference type="NCBI Taxonomy" id="2137476"/>
    <lineage>
        <taxon>Bacteria</taxon>
        <taxon>Bacillati</taxon>
        <taxon>Bacillota</taxon>
        <taxon>Bacilli</taxon>
        <taxon>Bacillales</taxon>
        <taxon>Thermoactinomycetaceae</taxon>
        <taxon>Thermoflavimicrobium</taxon>
    </lineage>
</organism>
<accession>A0A364K8S6</accession>